<dbReference type="RefSeq" id="WP_378592161.1">
    <property type="nucleotide sequence ID" value="NZ_JBHSKD010000026.1"/>
</dbReference>
<keyword evidence="3" id="KW-1185">Reference proteome</keyword>
<dbReference type="Proteomes" id="UP001596087">
    <property type="component" value="Unassembled WGS sequence"/>
</dbReference>
<keyword evidence="1" id="KW-0812">Transmembrane</keyword>
<evidence type="ECO:0000313" key="2">
    <source>
        <dbReference type="EMBL" id="MFC5178537.1"/>
    </source>
</evidence>
<proteinExistence type="predicted"/>
<gene>
    <name evidence="2" type="ORF">ACFPGP_17800</name>
</gene>
<sequence>MAKPAKNDRQKVIDDIRSKQKGAERNRGLAIVGVCVVVAVLILAYPLYGIIKDKKQQSEFESMNLDSIGAPASVCQDVTTKPATGNQQHVEPGTPIPYEDAPPAFGTHYNMWDTIERKMYTAEDRPDLGELVHNLEHGFTILWYDETIAKDDKAMNELEGIAAKFDTDDDNYRNKFKIVPWTSEDENGASFPDGQHIALTHWSVGGDASDTSKQVGVWQYCSAVSGAAVYDFVQEYPYTDSPEPNAI</sequence>
<organism evidence="2 3">
    <name type="scientific">Nocardioides taihuensis</name>
    <dbReference type="NCBI Taxonomy" id="1835606"/>
    <lineage>
        <taxon>Bacteria</taxon>
        <taxon>Bacillati</taxon>
        <taxon>Actinomycetota</taxon>
        <taxon>Actinomycetes</taxon>
        <taxon>Propionibacteriales</taxon>
        <taxon>Nocardioidaceae</taxon>
        <taxon>Nocardioides</taxon>
    </lineage>
</organism>
<keyword evidence="1" id="KW-0472">Membrane</keyword>
<dbReference type="Pfam" id="PF11303">
    <property type="entry name" value="DUF3105"/>
    <property type="match status" value="1"/>
</dbReference>
<comment type="caution">
    <text evidence="2">The sequence shown here is derived from an EMBL/GenBank/DDBJ whole genome shotgun (WGS) entry which is preliminary data.</text>
</comment>
<name>A0ABW0BNS3_9ACTN</name>
<feature type="transmembrane region" description="Helical" evidence="1">
    <location>
        <begin position="28"/>
        <end position="48"/>
    </location>
</feature>
<reference evidence="3" key="1">
    <citation type="journal article" date="2019" name="Int. J. Syst. Evol. Microbiol.">
        <title>The Global Catalogue of Microorganisms (GCM) 10K type strain sequencing project: providing services to taxonomists for standard genome sequencing and annotation.</title>
        <authorList>
            <consortium name="The Broad Institute Genomics Platform"/>
            <consortium name="The Broad Institute Genome Sequencing Center for Infectious Disease"/>
            <person name="Wu L."/>
            <person name="Ma J."/>
        </authorList>
    </citation>
    <scope>NUCLEOTIDE SEQUENCE [LARGE SCALE GENOMIC DNA]</scope>
    <source>
        <strain evidence="3">DFY41</strain>
    </source>
</reference>
<dbReference type="EMBL" id="JBHSKD010000026">
    <property type="protein sequence ID" value="MFC5178537.1"/>
    <property type="molecule type" value="Genomic_DNA"/>
</dbReference>
<protein>
    <submittedName>
        <fullName evidence="2">DUF3105 domain-containing protein</fullName>
    </submittedName>
</protein>
<dbReference type="InterPro" id="IPR021454">
    <property type="entry name" value="DUF3105"/>
</dbReference>
<keyword evidence="1" id="KW-1133">Transmembrane helix</keyword>
<evidence type="ECO:0000313" key="3">
    <source>
        <dbReference type="Proteomes" id="UP001596087"/>
    </source>
</evidence>
<accession>A0ABW0BNS3</accession>
<evidence type="ECO:0000256" key="1">
    <source>
        <dbReference type="SAM" id="Phobius"/>
    </source>
</evidence>